<protein>
    <submittedName>
        <fullName evidence="2">Uncharacterized conserved protein YloU, alkaline shock protein (Asp23) family</fullName>
    </submittedName>
</protein>
<keyword evidence="3" id="KW-1185">Reference proteome</keyword>
<dbReference type="RefSeq" id="WP_073089983.1">
    <property type="nucleotide sequence ID" value="NZ_FQWY01000008.1"/>
</dbReference>
<feature type="transmembrane region" description="Helical" evidence="1">
    <location>
        <begin position="48"/>
        <end position="66"/>
    </location>
</feature>
<dbReference type="NCBIfam" id="NF033218">
    <property type="entry name" value="anchor_AmaP"/>
    <property type="match status" value="1"/>
</dbReference>
<feature type="transmembrane region" description="Helical" evidence="1">
    <location>
        <begin position="7"/>
        <end position="28"/>
    </location>
</feature>
<evidence type="ECO:0000256" key="1">
    <source>
        <dbReference type="SAM" id="Phobius"/>
    </source>
</evidence>
<keyword evidence="1" id="KW-0472">Membrane</keyword>
<accession>A0A1M5LJ29</accession>
<evidence type="ECO:0000313" key="3">
    <source>
        <dbReference type="Proteomes" id="UP000242329"/>
    </source>
</evidence>
<evidence type="ECO:0000313" key="2">
    <source>
        <dbReference type="EMBL" id="SHG65047.1"/>
    </source>
</evidence>
<name>A0A1M5LJ29_9FIRM</name>
<keyword evidence="1" id="KW-1133">Transmembrane helix</keyword>
<proteinExistence type="predicted"/>
<dbReference type="AlphaFoldDB" id="A0A1M5LJ29"/>
<dbReference type="EMBL" id="FQWY01000008">
    <property type="protein sequence ID" value="SHG65047.1"/>
    <property type="molecule type" value="Genomic_DNA"/>
</dbReference>
<dbReference type="Proteomes" id="UP000242329">
    <property type="component" value="Unassembled WGS sequence"/>
</dbReference>
<reference evidence="3" key="1">
    <citation type="submission" date="2016-11" db="EMBL/GenBank/DDBJ databases">
        <authorList>
            <person name="Varghese N."/>
            <person name="Submissions S."/>
        </authorList>
    </citation>
    <scope>NUCLEOTIDE SEQUENCE [LARGE SCALE GENOMIC DNA]</scope>
    <source>
        <strain evidence="3">DSM 11003</strain>
    </source>
</reference>
<dbReference type="STRING" id="1123382.SAMN02745221_00669"/>
<dbReference type="OrthoDB" id="1679795at2"/>
<organism evidence="2 3">
    <name type="scientific">Thermosyntropha lipolytica DSM 11003</name>
    <dbReference type="NCBI Taxonomy" id="1123382"/>
    <lineage>
        <taxon>Bacteria</taxon>
        <taxon>Bacillati</taxon>
        <taxon>Bacillota</taxon>
        <taxon>Clostridia</taxon>
        <taxon>Eubacteriales</taxon>
        <taxon>Syntrophomonadaceae</taxon>
        <taxon>Thermosyntropha</taxon>
    </lineage>
</organism>
<keyword evidence="1" id="KW-0812">Transmembrane</keyword>
<sequence>MSLGWRFLLFLYNLIFLGLAGAVLAGAAGRPEPMHYANLLFSTPENRILSGVCALVLIVVFVYIMLRALIPEKKPKTVVIDQSLNGQVLITIEAVKVIIMKAVRQVEGVKEIKPAVRNSNKGLLVYLHMMINPECSVPEITEKVKDTVKRYLEELGGLKVAEVRILVDDLGTAGNKQLNA</sequence>
<gene>
    <name evidence="2" type="ORF">SAMN02745221_00669</name>
</gene>